<organism evidence="1 2">
    <name type="scientific">Crenichthys baileyi</name>
    <name type="common">White River springfish</name>
    <dbReference type="NCBI Taxonomy" id="28760"/>
    <lineage>
        <taxon>Eukaryota</taxon>
        <taxon>Metazoa</taxon>
        <taxon>Chordata</taxon>
        <taxon>Craniata</taxon>
        <taxon>Vertebrata</taxon>
        <taxon>Euteleostomi</taxon>
        <taxon>Actinopterygii</taxon>
        <taxon>Neopterygii</taxon>
        <taxon>Teleostei</taxon>
        <taxon>Neoteleostei</taxon>
        <taxon>Acanthomorphata</taxon>
        <taxon>Ovalentaria</taxon>
        <taxon>Atherinomorphae</taxon>
        <taxon>Cyprinodontiformes</taxon>
        <taxon>Goodeidae</taxon>
        <taxon>Crenichthys</taxon>
    </lineage>
</organism>
<proteinExistence type="predicted"/>
<comment type="caution">
    <text evidence="1">The sequence shown here is derived from an EMBL/GenBank/DDBJ whole genome shotgun (WGS) entry which is preliminary data.</text>
</comment>
<keyword evidence="2" id="KW-1185">Reference proteome</keyword>
<dbReference type="PANTHER" id="PTHR47018">
    <property type="entry name" value="CXC DOMAIN-CONTAINING PROTEIN-RELATED"/>
    <property type="match status" value="1"/>
</dbReference>
<protein>
    <submittedName>
        <fullName evidence="1">Uncharacterized protein</fullName>
    </submittedName>
</protein>
<dbReference type="EMBL" id="JAHHUM010001470">
    <property type="protein sequence ID" value="KAK5611604.1"/>
    <property type="molecule type" value="Genomic_DNA"/>
</dbReference>
<dbReference type="AlphaFoldDB" id="A0AAV9RRW4"/>
<gene>
    <name evidence="1" type="ORF">CRENBAI_014387</name>
</gene>
<dbReference type="PANTHER" id="PTHR47018:SF1">
    <property type="entry name" value="TESMIN_TSO1-LIKE CXC DOMAIN-CONTAINING PROTEIN"/>
    <property type="match status" value="1"/>
</dbReference>
<evidence type="ECO:0000313" key="1">
    <source>
        <dbReference type="EMBL" id="KAK5611604.1"/>
    </source>
</evidence>
<name>A0AAV9RRW4_9TELE</name>
<dbReference type="Proteomes" id="UP001311232">
    <property type="component" value="Unassembled WGS sequence"/>
</dbReference>
<accession>A0AAV9RRW4</accession>
<reference evidence="1 2" key="1">
    <citation type="submission" date="2021-06" db="EMBL/GenBank/DDBJ databases">
        <authorList>
            <person name="Palmer J.M."/>
        </authorList>
    </citation>
    <scope>NUCLEOTIDE SEQUENCE [LARGE SCALE GENOMIC DNA]</scope>
    <source>
        <strain evidence="1 2">MEX-2019</strain>
        <tissue evidence="1">Muscle</tissue>
    </source>
</reference>
<sequence>MTIDQAHEQANAIIKADGGTIGLPEDPSALRRLMVAGPEALGNNPALSYEPIKKNRTDFFMQGSTSMEPSMQKLLKEDCWLFTKLFISCQSKKYDPQEFFQHEKQALKGCTLRGLS</sequence>
<evidence type="ECO:0000313" key="2">
    <source>
        <dbReference type="Proteomes" id="UP001311232"/>
    </source>
</evidence>